<name>A0A6J5Q091_9CAUD</name>
<organism evidence="3">
    <name type="scientific">uncultured Caudovirales phage</name>
    <dbReference type="NCBI Taxonomy" id="2100421"/>
    <lineage>
        <taxon>Viruses</taxon>
        <taxon>Duplodnaviria</taxon>
        <taxon>Heunggongvirae</taxon>
        <taxon>Uroviricota</taxon>
        <taxon>Caudoviricetes</taxon>
        <taxon>Peduoviridae</taxon>
        <taxon>Maltschvirus</taxon>
        <taxon>Maltschvirus maltsch</taxon>
    </lineage>
</organism>
<evidence type="ECO:0000313" key="5">
    <source>
        <dbReference type="EMBL" id="CAB4199766.1"/>
    </source>
</evidence>
<dbReference type="EMBL" id="LR796954">
    <property type="protein sequence ID" value="CAB4177549.1"/>
    <property type="molecule type" value="Genomic_DNA"/>
</dbReference>
<protein>
    <submittedName>
        <fullName evidence="3">Uncharacterized protein</fullName>
    </submittedName>
</protein>
<dbReference type="EMBL" id="LR796467">
    <property type="protein sequence ID" value="CAB4146485.1"/>
    <property type="molecule type" value="Genomic_DNA"/>
</dbReference>
<keyword evidence="1" id="KW-0472">Membrane</keyword>
<sequence length="54" mass="5746">MVKHESYRTLKDAGIYSLTRSDEAERDAAFCAGLVIGILSGCIAALLFMLGGIP</sequence>
<keyword evidence="1" id="KW-0812">Transmembrane</keyword>
<keyword evidence="1" id="KW-1133">Transmembrane helix</keyword>
<accession>A0A6J5Q091</accession>
<evidence type="ECO:0000313" key="4">
    <source>
        <dbReference type="EMBL" id="CAB4187397.1"/>
    </source>
</evidence>
<dbReference type="EMBL" id="LR797301">
    <property type="protein sequence ID" value="CAB4199766.1"/>
    <property type="molecule type" value="Genomic_DNA"/>
</dbReference>
<gene>
    <name evidence="3" type="ORF">UFOVP1008_9</name>
    <name evidence="4" type="ORF">UFOVP1160_37</name>
    <name evidence="5" type="ORF">UFOVP1352_13</name>
    <name evidence="2" type="ORF">UFOVP498_17</name>
</gene>
<proteinExistence type="predicted"/>
<reference evidence="3" key="1">
    <citation type="submission" date="2020-05" db="EMBL/GenBank/DDBJ databases">
        <authorList>
            <person name="Chiriac C."/>
            <person name="Salcher M."/>
            <person name="Ghai R."/>
            <person name="Kavagutti S V."/>
        </authorList>
    </citation>
    <scope>NUCLEOTIDE SEQUENCE</scope>
</reference>
<evidence type="ECO:0000313" key="3">
    <source>
        <dbReference type="EMBL" id="CAB4177549.1"/>
    </source>
</evidence>
<evidence type="ECO:0000313" key="2">
    <source>
        <dbReference type="EMBL" id="CAB4146485.1"/>
    </source>
</evidence>
<dbReference type="EMBL" id="LR797110">
    <property type="protein sequence ID" value="CAB4187397.1"/>
    <property type="molecule type" value="Genomic_DNA"/>
</dbReference>
<feature type="transmembrane region" description="Helical" evidence="1">
    <location>
        <begin position="28"/>
        <end position="53"/>
    </location>
</feature>
<evidence type="ECO:0000256" key="1">
    <source>
        <dbReference type="SAM" id="Phobius"/>
    </source>
</evidence>